<evidence type="ECO:0000256" key="7">
    <source>
        <dbReference type="ARBA" id="ARBA00023242"/>
    </source>
</evidence>
<keyword evidence="5" id="KW-0498">Mitosis</keyword>
<evidence type="ECO:0000256" key="4">
    <source>
        <dbReference type="ARBA" id="ARBA00022618"/>
    </source>
</evidence>
<dbReference type="Pfam" id="PF03980">
    <property type="entry name" value="Nnf1"/>
    <property type="match status" value="1"/>
</dbReference>
<reference evidence="11" key="1">
    <citation type="submission" date="2022-10" db="EMBL/GenBank/DDBJ databases">
        <title>Culturing micro-colonial fungi from biological soil crusts in the Mojave desert and describing Neophaeococcomyces mojavensis, and introducing the new genera and species Taxawa tesnikishii.</title>
        <authorList>
            <person name="Kurbessoian T."/>
            <person name="Stajich J.E."/>
        </authorList>
    </citation>
    <scope>NUCLEOTIDE SEQUENCE</scope>
    <source>
        <strain evidence="11">TK_1</strain>
    </source>
</reference>
<proteinExistence type="predicted"/>
<keyword evidence="9" id="KW-0137">Centromere</keyword>
<evidence type="ECO:0000256" key="9">
    <source>
        <dbReference type="ARBA" id="ARBA00023328"/>
    </source>
</evidence>
<evidence type="ECO:0000256" key="8">
    <source>
        <dbReference type="ARBA" id="ARBA00023306"/>
    </source>
</evidence>
<evidence type="ECO:0000256" key="6">
    <source>
        <dbReference type="ARBA" id="ARBA00022838"/>
    </source>
</evidence>
<comment type="caution">
    <text evidence="11">The sequence shown here is derived from an EMBL/GenBank/DDBJ whole genome shotgun (WGS) entry which is preliminary data.</text>
</comment>
<keyword evidence="4" id="KW-0132">Cell division</keyword>
<keyword evidence="12" id="KW-1185">Reference proteome</keyword>
<accession>A0ABQ9NHI3</accession>
<keyword evidence="6" id="KW-0995">Kinetochore</keyword>
<dbReference type="PANTHER" id="PTHR15459">
    <property type="entry name" value="POLYAMINE-MODULATED FACTOR 1"/>
    <property type="match status" value="1"/>
</dbReference>
<evidence type="ECO:0000313" key="11">
    <source>
        <dbReference type="EMBL" id="KAJ9658034.1"/>
    </source>
</evidence>
<sequence length="216" mass="23223">MPATTTMPSTTSRSPTPTPLPPTASTPGPRATALTSIFHASLDATLKRISYANFAACFPTPATHVPENLDAFHRDFVSRLGEVCRAQFAGILEERGVVGGLNELDRLVGEARRRQEAGEGEVPMHGLSPEVLLQAHLAGFLGEREGALEGRLEEVRAGNGVLAQAVWKQRREIEVLVRGLENVVKDLEEAAGLVQGEKVEGIAGEIKTIEEELRTA</sequence>
<keyword evidence="3" id="KW-0158">Chromosome</keyword>
<feature type="compositionally biased region" description="Low complexity" evidence="10">
    <location>
        <begin position="1"/>
        <end position="15"/>
    </location>
</feature>
<evidence type="ECO:0000256" key="1">
    <source>
        <dbReference type="ARBA" id="ARBA00004123"/>
    </source>
</evidence>
<keyword evidence="8" id="KW-0131">Cell cycle</keyword>
<gene>
    <name evidence="11" type="ORF">H2201_007929</name>
</gene>
<protein>
    <recommendedName>
        <fullName evidence="13">MIND kinetochore complex component Nnf1</fullName>
    </recommendedName>
</protein>
<feature type="region of interest" description="Disordered" evidence="10">
    <location>
        <begin position="1"/>
        <end position="29"/>
    </location>
</feature>
<evidence type="ECO:0000256" key="2">
    <source>
        <dbReference type="ARBA" id="ARBA00004629"/>
    </source>
</evidence>
<evidence type="ECO:0000313" key="12">
    <source>
        <dbReference type="Proteomes" id="UP001172684"/>
    </source>
</evidence>
<dbReference type="InterPro" id="IPR007128">
    <property type="entry name" value="PMF1/Nnf1"/>
</dbReference>
<evidence type="ECO:0000256" key="10">
    <source>
        <dbReference type="SAM" id="MobiDB-lite"/>
    </source>
</evidence>
<comment type="subcellular location">
    <subcellularLocation>
        <location evidence="2">Chromosome</location>
        <location evidence="2">Centromere</location>
        <location evidence="2">Kinetochore</location>
    </subcellularLocation>
    <subcellularLocation>
        <location evidence="1">Nucleus</location>
    </subcellularLocation>
</comment>
<keyword evidence="7" id="KW-0539">Nucleus</keyword>
<name>A0ABQ9NHI3_9PEZI</name>
<dbReference type="PANTHER" id="PTHR15459:SF3">
    <property type="entry name" value="POLYAMINE-MODULATED FACTOR 1"/>
    <property type="match status" value="1"/>
</dbReference>
<evidence type="ECO:0000256" key="3">
    <source>
        <dbReference type="ARBA" id="ARBA00022454"/>
    </source>
</evidence>
<organism evidence="11 12">
    <name type="scientific">Coniosporium apollinis</name>
    <dbReference type="NCBI Taxonomy" id="61459"/>
    <lineage>
        <taxon>Eukaryota</taxon>
        <taxon>Fungi</taxon>
        <taxon>Dikarya</taxon>
        <taxon>Ascomycota</taxon>
        <taxon>Pezizomycotina</taxon>
        <taxon>Dothideomycetes</taxon>
        <taxon>Dothideomycetes incertae sedis</taxon>
        <taxon>Coniosporium</taxon>
    </lineage>
</organism>
<dbReference type="EMBL" id="JAPDRL010000092">
    <property type="protein sequence ID" value="KAJ9658034.1"/>
    <property type="molecule type" value="Genomic_DNA"/>
</dbReference>
<evidence type="ECO:0008006" key="13">
    <source>
        <dbReference type="Google" id="ProtNLM"/>
    </source>
</evidence>
<dbReference type="Proteomes" id="UP001172684">
    <property type="component" value="Unassembled WGS sequence"/>
</dbReference>
<evidence type="ECO:0000256" key="5">
    <source>
        <dbReference type="ARBA" id="ARBA00022776"/>
    </source>
</evidence>